<evidence type="ECO:0000313" key="6">
    <source>
        <dbReference type="Proteomes" id="UP000244005"/>
    </source>
</evidence>
<dbReference type="OrthoDB" id="1932168at2759"/>
<dbReference type="SMART" id="SM00353">
    <property type="entry name" value="HLH"/>
    <property type="match status" value="1"/>
</dbReference>
<evidence type="ECO:0000259" key="4">
    <source>
        <dbReference type="PROSITE" id="PS50888"/>
    </source>
</evidence>
<keyword evidence="1" id="KW-0805">Transcription regulation</keyword>
<dbReference type="GO" id="GO:0046983">
    <property type="term" value="F:protein dimerization activity"/>
    <property type="evidence" value="ECO:0007669"/>
    <property type="project" value="InterPro"/>
</dbReference>
<reference evidence="6" key="1">
    <citation type="journal article" date="2017" name="Cell">
        <title>Insights into land plant evolution garnered from the Marchantia polymorpha genome.</title>
        <authorList>
            <person name="Bowman J.L."/>
            <person name="Kohchi T."/>
            <person name="Yamato K.T."/>
            <person name="Jenkins J."/>
            <person name="Shu S."/>
            <person name="Ishizaki K."/>
            <person name="Yamaoka S."/>
            <person name="Nishihama R."/>
            <person name="Nakamura Y."/>
            <person name="Berger F."/>
            <person name="Adam C."/>
            <person name="Aki S.S."/>
            <person name="Althoff F."/>
            <person name="Araki T."/>
            <person name="Arteaga-Vazquez M.A."/>
            <person name="Balasubrmanian S."/>
            <person name="Barry K."/>
            <person name="Bauer D."/>
            <person name="Boehm C.R."/>
            <person name="Briginshaw L."/>
            <person name="Caballero-Perez J."/>
            <person name="Catarino B."/>
            <person name="Chen F."/>
            <person name="Chiyoda S."/>
            <person name="Chovatia M."/>
            <person name="Davies K.M."/>
            <person name="Delmans M."/>
            <person name="Demura T."/>
            <person name="Dierschke T."/>
            <person name="Dolan L."/>
            <person name="Dorantes-Acosta A.E."/>
            <person name="Eklund D.M."/>
            <person name="Florent S.N."/>
            <person name="Flores-Sandoval E."/>
            <person name="Fujiyama A."/>
            <person name="Fukuzawa H."/>
            <person name="Galik B."/>
            <person name="Grimanelli D."/>
            <person name="Grimwood J."/>
            <person name="Grossniklaus U."/>
            <person name="Hamada T."/>
            <person name="Haseloff J."/>
            <person name="Hetherington A.J."/>
            <person name="Higo A."/>
            <person name="Hirakawa Y."/>
            <person name="Hundley H.N."/>
            <person name="Ikeda Y."/>
            <person name="Inoue K."/>
            <person name="Inoue S.I."/>
            <person name="Ishida S."/>
            <person name="Jia Q."/>
            <person name="Kakita M."/>
            <person name="Kanazawa T."/>
            <person name="Kawai Y."/>
            <person name="Kawashima T."/>
            <person name="Kennedy M."/>
            <person name="Kinose K."/>
            <person name="Kinoshita T."/>
            <person name="Kohara Y."/>
            <person name="Koide E."/>
            <person name="Komatsu K."/>
            <person name="Kopischke S."/>
            <person name="Kubo M."/>
            <person name="Kyozuka J."/>
            <person name="Lagercrantz U."/>
            <person name="Lin S.S."/>
            <person name="Lindquist E."/>
            <person name="Lipzen A.M."/>
            <person name="Lu C.W."/>
            <person name="De Luna E."/>
            <person name="Martienssen R.A."/>
            <person name="Minamino N."/>
            <person name="Mizutani M."/>
            <person name="Mizutani M."/>
            <person name="Mochizuki N."/>
            <person name="Monte I."/>
            <person name="Mosher R."/>
            <person name="Nagasaki H."/>
            <person name="Nakagami H."/>
            <person name="Naramoto S."/>
            <person name="Nishitani K."/>
            <person name="Ohtani M."/>
            <person name="Okamoto T."/>
            <person name="Okumura M."/>
            <person name="Phillips J."/>
            <person name="Pollak B."/>
            <person name="Reinders A."/>
            <person name="Rovekamp M."/>
            <person name="Sano R."/>
            <person name="Sawa S."/>
            <person name="Schmid M.W."/>
            <person name="Shirakawa M."/>
            <person name="Solano R."/>
            <person name="Spunde A."/>
            <person name="Suetsugu N."/>
            <person name="Sugano S."/>
            <person name="Sugiyama A."/>
            <person name="Sun R."/>
            <person name="Suzuki Y."/>
            <person name="Takenaka M."/>
            <person name="Takezawa D."/>
            <person name="Tomogane H."/>
            <person name="Tsuzuki M."/>
            <person name="Ueda T."/>
            <person name="Umeda M."/>
            <person name="Ward J.M."/>
            <person name="Watanabe Y."/>
            <person name="Yazaki K."/>
            <person name="Yokoyama R."/>
            <person name="Yoshitake Y."/>
            <person name="Yotsui I."/>
            <person name="Zachgo S."/>
            <person name="Schmutz J."/>
        </authorList>
    </citation>
    <scope>NUCLEOTIDE SEQUENCE [LARGE SCALE GENOMIC DNA]</scope>
    <source>
        <strain evidence="6">Tak-1</strain>
    </source>
</reference>
<sequence length="649" mass="72549">MERIEAGVEMSSFNFHGGDFCQSEMGAYADQEDQDIRAEMQAITDPGLNNVLLGLSDALDTIPRSRYVGLTLGDLPLTNMNGSGSENFNANRAMSDQQNMANHDHPPDGLSFPVDASHRQGENDNHLAMQEIRMIHQSELENEQQQEREQQHHQHHQHHQLMTENGPTDAFHEQSSETKNCPGYSYDQKSGGHGFMTAWEESVKYMEDLRQLQELQAQQQPRAQPIANRVQPNNDIFSLENLGGLSAGIQAFNSFSELEKISEGHDLKDKLPAEVFNLLQQPSHSISPSCSTGLAFASSSGSVYPSVSNFKRPTGPVNSCHVHVPMPNPHGYQLMDRGTNSSLFGGNGIQAPAVAYPGPFTKLLNYNNVPGGSSRNYSKIFNYNSPAASGPGFFPTDLPPTKSGSNVDLLQLEYGHNEELQDVFGAAQMTAPSHFLPEIPRRTKSASGRLTNEAEQKPLHHFATERQRREHLNEKYQTLRSLVPNPTKADRASIVSDAINRIHDLKKEEEGLMDEKKNRQLRRQLRLEMRANGKRQRAEESETAVKEDGESLCLKALWSKKVSKHGTEIEVRIVCDEVDIHIRQKHMPRFLIRVITAVERGLKLEILDGTGGVIHNCDVYRFKLKIQGDSCAFMGVIMAKLLEILDTVF</sequence>
<name>A0A2R6X7M7_MARPO</name>
<dbReference type="PANTHER" id="PTHR46834">
    <property type="entry name" value="TRANSCRIPTION FACTOR BHLH91"/>
    <property type="match status" value="1"/>
</dbReference>
<proteinExistence type="predicted"/>
<dbReference type="Gramene" id="Mp2g04200.1">
    <property type="protein sequence ID" value="Mp2g04200.1.cds"/>
    <property type="gene ID" value="Mp2g04200"/>
</dbReference>
<evidence type="ECO:0000313" key="5">
    <source>
        <dbReference type="EMBL" id="PTQ42102.1"/>
    </source>
</evidence>
<dbReference type="InterPro" id="IPR011598">
    <property type="entry name" value="bHLH_dom"/>
</dbReference>
<feature type="region of interest" description="Disordered" evidence="3">
    <location>
        <begin position="140"/>
        <end position="183"/>
    </location>
</feature>
<dbReference type="GO" id="GO:0006355">
    <property type="term" value="P:regulation of DNA-templated transcription"/>
    <property type="evidence" value="ECO:0000318"/>
    <property type="project" value="GO_Central"/>
</dbReference>
<feature type="domain" description="BHLH" evidence="4">
    <location>
        <begin position="456"/>
        <end position="505"/>
    </location>
</feature>
<dbReference type="SUPFAM" id="SSF47459">
    <property type="entry name" value="HLH, helix-loop-helix DNA-binding domain"/>
    <property type="match status" value="1"/>
</dbReference>
<feature type="region of interest" description="Disordered" evidence="3">
    <location>
        <begin position="446"/>
        <end position="468"/>
    </location>
</feature>
<feature type="compositionally biased region" description="Basic and acidic residues" evidence="3">
    <location>
        <begin position="140"/>
        <end position="152"/>
    </location>
</feature>
<protein>
    <recommendedName>
        <fullName evidence="4">BHLH domain-containing protein</fullName>
    </recommendedName>
</protein>
<evidence type="ECO:0000256" key="2">
    <source>
        <dbReference type="ARBA" id="ARBA00023163"/>
    </source>
</evidence>
<evidence type="ECO:0000256" key="1">
    <source>
        <dbReference type="ARBA" id="ARBA00023015"/>
    </source>
</evidence>
<keyword evidence="6" id="KW-1185">Reference proteome</keyword>
<dbReference type="InterPro" id="IPR045895">
    <property type="entry name" value="bHLH91-like"/>
</dbReference>
<accession>A0A2R6X7M7</accession>
<dbReference type="Gene3D" id="4.10.280.10">
    <property type="entry name" value="Helix-loop-helix DNA-binding domain"/>
    <property type="match status" value="1"/>
</dbReference>
<keyword evidence="2" id="KW-0804">Transcription</keyword>
<dbReference type="Proteomes" id="UP000244005">
    <property type="component" value="Unassembled WGS sequence"/>
</dbReference>
<evidence type="ECO:0000256" key="3">
    <source>
        <dbReference type="SAM" id="MobiDB-lite"/>
    </source>
</evidence>
<dbReference type="InterPro" id="IPR036638">
    <property type="entry name" value="HLH_DNA-bd_sf"/>
</dbReference>
<feature type="compositionally biased region" description="Basic and acidic residues" evidence="3">
    <location>
        <begin position="452"/>
        <end position="468"/>
    </location>
</feature>
<dbReference type="Pfam" id="PF00010">
    <property type="entry name" value="HLH"/>
    <property type="match status" value="1"/>
</dbReference>
<dbReference type="PANTHER" id="PTHR46834:SF1">
    <property type="entry name" value="TRANSCRIPTION FACTOR BHLH10"/>
    <property type="match status" value="1"/>
</dbReference>
<gene>
    <name evidence="5" type="ORF">MARPO_0031s0076</name>
</gene>
<organism evidence="5 6">
    <name type="scientific">Marchantia polymorpha</name>
    <name type="common">Common liverwort</name>
    <name type="synonym">Marchantia aquatica</name>
    <dbReference type="NCBI Taxonomy" id="3197"/>
    <lineage>
        <taxon>Eukaryota</taxon>
        <taxon>Viridiplantae</taxon>
        <taxon>Streptophyta</taxon>
        <taxon>Embryophyta</taxon>
        <taxon>Marchantiophyta</taxon>
        <taxon>Marchantiopsida</taxon>
        <taxon>Marchantiidae</taxon>
        <taxon>Marchantiales</taxon>
        <taxon>Marchantiaceae</taxon>
        <taxon>Marchantia</taxon>
    </lineage>
</organism>
<dbReference type="PROSITE" id="PS50888">
    <property type="entry name" value="BHLH"/>
    <property type="match status" value="1"/>
</dbReference>
<dbReference type="AlphaFoldDB" id="A0A2R6X7M7"/>
<dbReference type="EMBL" id="KZ772703">
    <property type="protein sequence ID" value="PTQ42102.1"/>
    <property type="molecule type" value="Genomic_DNA"/>
</dbReference>